<dbReference type="Proteomes" id="UP001190700">
    <property type="component" value="Unassembled WGS sequence"/>
</dbReference>
<dbReference type="InterPro" id="IPR027417">
    <property type="entry name" value="P-loop_NTPase"/>
</dbReference>
<comment type="caution">
    <text evidence="1">The sequence shown here is derived from an EMBL/GenBank/DDBJ whole genome shotgun (WGS) entry which is preliminary data.</text>
</comment>
<protein>
    <submittedName>
        <fullName evidence="1">Uncharacterized protein</fullName>
    </submittedName>
</protein>
<dbReference type="SUPFAM" id="SSF52540">
    <property type="entry name" value="P-loop containing nucleoside triphosphate hydrolases"/>
    <property type="match status" value="1"/>
</dbReference>
<organism evidence="1 2">
    <name type="scientific">Cymbomonas tetramitiformis</name>
    <dbReference type="NCBI Taxonomy" id="36881"/>
    <lineage>
        <taxon>Eukaryota</taxon>
        <taxon>Viridiplantae</taxon>
        <taxon>Chlorophyta</taxon>
        <taxon>Pyramimonadophyceae</taxon>
        <taxon>Pyramimonadales</taxon>
        <taxon>Pyramimonadaceae</taxon>
        <taxon>Cymbomonas</taxon>
    </lineage>
</organism>
<dbReference type="AlphaFoldDB" id="A0AAE0BJK0"/>
<accession>A0AAE0BJK0</accession>
<dbReference type="Gene3D" id="3.40.50.300">
    <property type="entry name" value="P-loop containing nucleotide triphosphate hydrolases"/>
    <property type="match status" value="1"/>
</dbReference>
<proteinExistence type="predicted"/>
<evidence type="ECO:0000313" key="1">
    <source>
        <dbReference type="EMBL" id="KAK3237179.1"/>
    </source>
</evidence>
<dbReference type="EMBL" id="LGRX02034684">
    <property type="protein sequence ID" value="KAK3237179.1"/>
    <property type="molecule type" value="Genomic_DNA"/>
</dbReference>
<sequence>MGDASGAFLGDIETPILTQEEVMTNIDQLLHSPLLHDCTGILNQLKEKVLSRTTSGVVLDDPHVMDGTMITELAGQTSYEMANAHSDSESSLSIELSCSEASDESDSSFEGEEATCADVDMGSHLPDVDLEALGGAMDVELRKIKKHSLDGYVQEIGRAGRDGNDSTCLLLYSAQDFNKLASSLTN</sequence>
<reference evidence="1 2" key="1">
    <citation type="journal article" date="2015" name="Genome Biol. Evol.">
        <title>Comparative Genomics of a Bacterivorous Green Alga Reveals Evolutionary Causalities and Consequences of Phago-Mixotrophic Mode of Nutrition.</title>
        <authorList>
            <person name="Burns J.A."/>
            <person name="Paasch A."/>
            <person name="Narechania A."/>
            <person name="Kim E."/>
        </authorList>
    </citation>
    <scope>NUCLEOTIDE SEQUENCE [LARGE SCALE GENOMIC DNA]</scope>
    <source>
        <strain evidence="1 2">PLY_AMNH</strain>
    </source>
</reference>
<name>A0AAE0BJK0_9CHLO</name>
<evidence type="ECO:0000313" key="2">
    <source>
        <dbReference type="Proteomes" id="UP001190700"/>
    </source>
</evidence>
<gene>
    <name evidence="1" type="ORF">CYMTET_52732</name>
</gene>
<keyword evidence="2" id="KW-1185">Reference proteome</keyword>